<dbReference type="InterPro" id="IPR004183">
    <property type="entry name" value="Xdiol_dOase_suB"/>
</dbReference>
<keyword evidence="3" id="KW-1185">Reference proteome</keyword>
<name>A0ABV9ZDE7_9PSEU</name>
<dbReference type="Proteomes" id="UP001596175">
    <property type="component" value="Unassembled WGS sequence"/>
</dbReference>
<organism evidence="2 3">
    <name type="scientific">Actinomycetospora rhizophila</name>
    <dbReference type="NCBI Taxonomy" id="1416876"/>
    <lineage>
        <taxon>Bacteria</taxon>
        <taxon>Bacillati</taxon>
        <taxon>Actinomycetota</taxon>
        <taxon>Actinomycetes</taxon>
        <taxon>Pseudonocardiales</taxon>
        <taxon>Pseudonocardiaceae</taxon>
        <taxon>Actinomycetospora</taxon>
    </lineage>
</organism>
<proteinExistence type="predicted"/>
<evidence type="ECO:0000313" key="3">
    <source>
        <dbReference type="Proteomes" id="UP001596175"/>
    </source>
</evidence>
<evidence type="ECO:0000313" key="2">
    <source>
        <dbReference type="EMBL" id="MFC5138516.1"/>
    </source>
</evidence>
<dbReference type="SUPFAM" id="SSF53213">
    <property type="entry name" value="LigB-like"/>
    <property type="match status" value="1"/>
</dbReference>
<evidence type="ECO:0000259" key="1">
    <source>
        <dbReference type="Pfam" id="PF02900"/>
    </source>
</evidence>
<reference evidence="3" key="1">
    <citation type="journal article" date="2019" name="Int. J. Syst. Evol. Microbiol.">
        <title>The Global Catalogue of Microorganisms (GCM) 10K type strain sequencing project: providing services to taxonomists for standard genome sequencing and annotation.</title>
        <authorList>
            <consortium name="The Broad Institute Genomics Platform"/>
            <consortium name="The Broad Institute Genome Sequencing Center for Infectious Disease"/>
            <person name="Wu L."/>
            <person name="Ma J."/>
        </authorList>
    </citation>
    <scope>NUCLEOTIDE SEQUENCE [LARGE SCALE GENOMIC DNA]</scope>
    <source>
        <strain evidence="3">XZYJ18</strain>
    </source>
</reference>
<dbReference type="RefSeq" id="WP_378020724.1">
    <property type="nucleotide sequence ID" value="NZ_JBHSKG010000004.1"/>
</dbReference>
<comment type="caution">
    <text evidence="2">The sequence shown here is derived from an EMBL/GenBank/DDBJ whole genome shotgun (WGS) entry which is preliminary data.</text>
</comment>
<sequence>MGGAVIPAALVPTMPHLLAGDPAPSWAELAAATRTVGDRLRAAGVDTVLLLSTQWFTVLGHQVQCDDRLRGRRTDENWYAHDYGHLDHDLAVDTELAHAWADAIDAAGLQARRTRYDGFPVDTGTVVAAKLLDPGDRGRWAMVSCNLYADPAAMAQVAAAGVRAASGLGRRVGVVAVSGLSSGLTPRWIRPAEDRVAPEHDRWNRKVLDAIAAGDREAVLAMREEFAAAAQADSQFRAFAFLDGSGAVDRPGEVLAYGPVWGTGAAVVWWGEHADKRET</sequence>
<accession>A0ABV9ZDE7</accession>
<dbReference type="Pfam" id="PF02900">
    <property type="entry name" value="LigB"/>
    <property type="match status" value="1"/>
</dbReference>
<dbReference type="Gene3D" id="3.40.830.10">
    <property type="entry name" value="LigB-like"/>
    <property type="match status" value="1"/>
</dbReference>
<protein>
    <recommendedName>
        <fullName evidence="1">Extradiol ring-cleavage dioxygenase class III enzyme subunit B domain-containing protein</fullName>
    </recommendedName>
</protein>
<gene>
    <name evidence="2" type="ORF">ACFPK1_09765</name>
</gene>
<feature type="domain" description="Extradiol ring-cleavage dioxygenase class III enzyme subunit B" evidence="1">
    <location>
        <begin position="12"/>
        <end position="244"/>
    </location>
</feature>
<dbReference type="EMBL" id="JBHSKG010000004">
    <property type="protein sequence ID" value="MFC5138516.1"/>
    <property type="molecule type" value="Genomic_DNA"/>
</dbReference>